<gene>
    <name evidence="1" type="ORF">OXU80_01725</name>
</gene>
<reference evidence="1" key="1">
    <citation type="submission" date="2022-11" db="EMBL/GenBank/DDBJ databases">
        <title>beta-Carotene-producing bacterium, Jeongeuplla avenae sp. nov., alleviates the salt stress of Arabidopsis seedlings.</title>
        <authorList>
            <person name="Jiang L."/>
            <person name="Lee J."/>
        </authorList>
    </citation>
    <scope>NUCLEOTIDE SEQUENCE</scope>
    <source>
        <strain evidence="1">DY_R2A_6</strain>
    </source>
</reference>
<name>A0ACD4NQD8_9HYPH</name>
<sequence>MLDWIQQTFSGVRALPIEAPRFNHPDIAESVSASAAIETSAARSRKRLDRGPKTVDELYLAARAAGSTAAFEAQDNEKSPVAF</sequence>
<keyword evidence="2" id="KW-1185">Reference proteome</keyword>
<organism evidence="1 2">
    <name type="scientific">Antarcticirhabdus aurantiaca</name>
    <dbReference type="NCBI Taxonomy" id="2606717"/>
    <lineage>
        <taxon>Bacteria</taxon>
        <taxon>Pseudomonadati</taxon>
        <taxon>Pseudomonadota</taxon>
        <taxon>Alphaproteobacteria</taxon>
        <taxon>Hyphomicrobiales</taxon>
        <taxon>Aurantimonadaceae</taxon>
        <taxon>Antarcticirhabdus</taxon>
    </lineage>
</organism>
<accession>A0ACD4NQD8</accession>
<proteinExistence type="predicted"/>
<dbReference type="EMBL" id="CP113520">
    <property type="protein sequence ID" value="WAJ28996.1"/>
    <property type="molecule type" value="Genomic_DNA"/>
</dbReference>
<protein>
    <submittedName>
        <fullName evidence="1">Uncharacterized protein</fullName>
    </submittedName>
</protein>
<evidence type="ECO:0000313" key="2">
    <source>
        <dbReference type="Proteomes" id="UP001163223"/>
    </source>
</evidence>
<dbReference type="Proteomes" id="UP001163223">
    <property type="component" value="Chromosome"/>
</dbReference>
<evidence type="ECO:0000313" key="1">
    <source>
        <dbReference type="EMBL" id="WAJ28996.1"/>
    </source>
</evidence>